<evidence type="ECO:0000259" key="1">
    <source>
        <dbReference type="Pfam" id="PF09722"/>
    </source>
</evidence>
<reference evidence="3 4" key="1">
    <citation type="submission" date="2015-01" db="EMBL/GenBank/DDBJ databases">
        <title>Genome of Sphingomonas taxi strain 30a.</title>
        <authorList>
            <person name="Eevers N."/>
            <person name="Van Hamme J."/>
            <person name="Bottos E."/>
            <person name="Weyens N."/>
            <person name="Vangronsveld J."/>
        </authorList>
    </citation>
    <scope>NUCLEOTIDE SEQUENCE [LARGE SCALE GENOMIC DNA]</scope>
    <source>
        <strain evidence="3 4">30a</strain>
    </source>
</reference>
<evidence type="ECO:0000259" key="2">
    <source>
        <dbReference type="Pfam" id="PF20432"/>
    </source>
</evidence>
<gene>
    <name evidence="3" type="ORF">SR41_08625</name>
</gene>
<proteinExistence type="predicted"/>
<dbReference type="PATRIC" id="fig|1549858.7.peg.639"/>
<dbReference type="Pfam" id="PF09722">
    <property type="entry name" value="Xre_MbcA_ParS_C"/>
    <property type="match status" value="1"/>
</dbReference>
<evidence type="ECO:0000313" key="4">
    <source>
        <dbReference type="Proteomes" id="UP000033203"/>
    </source>
</evidence>
<dbReference type="AlphaFoldDB" id="A0A0D1K3R4"/>
<evidence type="ECO:0000313" key="3">
    <source>
        <dbReference type="EMBL" id="KIU28258.1"/>
    </source>
</evidence>
<dbReference type="Pfam" id="PF20432">
    <property type="entry name" value="Xre-like-HTH"/>
    <property type="match status" value="1"/>
</dbReference>
<organism evidence="3 4">
    <name type="scientific">Sphingomonas melonis</name>
    <dbReference type="NCBI Taxonomy" id="152682"/>
    <lineage>
        <taxon>Bacteria</taxon>
        <taxon>Pseudomonadati</taxon>
        <taxon>Pseudomonadota</taxon>
        <taxon>Alphaproteobacteria</taxon>
        <taxon>Sphingomonadales</taxon>
        <taxon>Sphingomonadaceae</taxon>
        <taxon>Sphingomonas</taxon>
    </lineage>
</organism>
<sequence>MATALPSRDPDAPRVLSEAIARIATFWQLSNARLGAILGLSAPTVSRLRGGSYRLEAGSKSFELAQHLLRLFRSLDSWLGQDDEAARSWLATPNLDLGAAPLELIASVRGLLRTSDYVDALRARV</sequence>
<feature type="domain" description="Antitoxin Xre-like helix-turn-helix" evidence="2">
    <location>
        <begin position="11"/>
        <end position="70"/>
    </location>
</feature>
<dbReference type="GO" id="GO:0003677">
    <property type="term" value="F:DNA binding"/>
    <property type="evidence" value="ECO:0007669"/>
    <property type="project" value="InterPro"/>
</dbReference>
<comment type="caution">
    <text evidence="3">The sequence shown here is derived from an EMBL/GenBank/DDBJ whole genome shotgun (WGS) entry which is preliminary data.</text>
</comment>
<accession>A0A0D1K3R4</accession>
<dbReference type="EMBL" id="JXTP01000033">
    <property type="protein sequence ID" value="KIU28258.1"/>
    <property type="molecule type" value="Genomic_DNA"/>
</dbReference>
<feature type="domain" description="Antitoxin Xre/MbcA/ParS-like toxin-binding" evidence="1">
    <location>
        <begin position="75"/>
        <end position="123"/>
    </location>
</feature>
<dbReference type="InterPro" id="IPR046847">
    <property type="entry name" value="Xre-like_HTH"/>
</dbReference>
<protein>
    <submittedName>
        <fullName evidence="3">Uncharacterized protein</fullName>
    </submittedName>
</protein>
<dbReference type="InterPro" id="IPR024467">
    <property type="entry name" value="Xre/MbcA/ParS-like_toxin-bd"/>
</dbReference>
<name>A0A0D1K3R4_9SPHN</name>
<dbReference type="Proteomes" id="UP000033203">
    <property type="component" value="Unassembled WGS sequence"/>
</dbReference>